<accession>A0A165CGZ0</accession>
<dbReference type="AlphaFoldDB" id="A0A165CGZ0"/>
<name>A0A165CGZ0_9BASI</name>
<organism evidence="2 3">
    <name type="scientific">Calocera cornea HHB12733</name>
    <dbReference type="NCBI Taxonomy" id="1353952"/>
    <lineage>
        <taxon>Eukaryota</taxon>
        <taxon>Fungi</taxon>
        <taxon>Dikarya</taxon>
        <taxon>Basidiomycota</taxon>
        <taxon>Agaricomycotina</taxon>
        <taxon>Dacrymycetes</taxon>
        <taxon>Dacrymycetales</taxon>
        <taxon>Dacrymycetaceae</taxon>
        <taxon>Calocera</taxon>
    </lineage>
</organism>
<feature type="compositionally biased region" description="Polar residues" evidence="1">
    <location>
        <begin position="123"/>
        <end position="133"/>
    </location>
</feature>
<feature type="compositionally biased region" description="Low complexity" evidence="1">
    <location>
        <begin position="135"/>
        <end position="144"/>
    </location>
</feature>
<evidence type="ECO:0000313" key="3">
    <source>
        <dbReference type="Proteomes" id="UP000076842"/>
    </source>
</evidence>
<feature type="region of interest" description="Disordered" evidence="1">
    <location>
        <begin position="1"/>
        <end position="195"/>
    </location>
</feature>
<proteinExistence type="predicted"/>
<feature type="compositionally biased region" description="Low complexity" evidence="1">
    <location>
        <begin position="58"/>
        <end position="73"/>
    </location>
</feature>
<feature type="compositionally biased region" description="Low complexity" evidence="1">
    <location>
        <begin position="94"/>
        <end position="113"/>
    </location>
</feature>
<feature type="compositionally biased region" description="Polar residues" evidence="1">
    <location>
        <begin position="183"/>
        <end position="195"/>
    </location>
</feature>
<dbReference type="EMBL" id="KV424145">
    <property type="protein sequence ID" value="KZT50771.1"/>
    <property type="molecule type" value="Genomic_DNA"/>
</dbReference>
<reference evidence="2 3" key="1">
    <citation type="journal article" date="2016" name="Mol. Biol. Evol.">
        <title>Comparative Genomics of Early-Diverging Mushroom-Forming Fungi Provides Insights into the Origins of Lignocellulose Decay Capabilities.</title>
        <authorList>
            <person name="Nagy L.G."/>
            <person name="Riley R."/>
            <person name="Tritt A."/>
            <person name="Adam C."/>
            <person name="Daum C."/>
            <person name="Floudas D."/>
            <person name="Sun H."/>
            <person name="Yadav J.S."/>
            <person name="Pangilinan J."/>
            <person name="Larsson K.H."/>
            <person name="Matsuura K."/>
            <person name="Barry K."/>
            <person name="Labutti K."/>
            <person name="Kuo R."/>
            <person name="Ohm R.A."/>
            <person name="Bhattacharya S.S."/>
            <person name="Shirouzu T."/>
            <person name="Yoshinaga Y."/>
            <person name="Martin F.M."/>
            <person name="Grigoriev I.V."/>
            <person name="Hibbett D.S."/>
        </authorList>
    </citation>
    <scope>NUCLEOTIDE SEQUENCE [LARGE SCALE GENOMIC DNA]</scope>
    <source>
        <strain evidence="2 3">HHB12733</strain>
    </source>
</reference>
<sequence>MHNRKPPVGIGIGDASNPGGAGAGPSSVVMGGGADSRPQKSRKIIPSDAPGTGSSDNTAATTSPRSPTAARPTNQGTAGPYSMYNTGYPGAPPQSAGSGNQNSPNSANSAQASMGLPGGMGSYSYSTSPTQMFNPYPAAAAMYGPPQPQQNAATMPRAASAGGRQPTGGPGGAGVGGVGTTGSLSGWNSTGQTRR</sequence>
<dbReference type="Proteomes" id="UP000076842">
    <property type="component" value="Unassembled WGS sequence"/>
</dbReference>
<dbReference type="InParanoid" id="A0A165CGZ0"/>
<feature type="compositionally biased region" description="Gly residues" evidence="1">
    <location>
        <begin position="165"/>
        <end position="180"/>
    </location>
</feature>
<gene>
    <name evidence="2" type="ORF">CALCODRAFT_169201</name>
</gene>
<evidence type="ECO:0000256" key="1">
    <source>
        <dbReference type="SAM" id="MobiDB-lite"/>
    </source>
</evidence>
<keyword evidence="3" id="KW-1185">Reference proteome</keyword>
<protein>
    <submittedName>
        <fullName evidence="2">Uncharacterized protein</fullName>
    </submittedName>
</protein>
<evidence type="ECO:0000313" key="2">
    <source>
        <dbReference type="EMBL" id="KZT50771.1"/>
    </source>
</evidence>